<dbReference type="PaxDb" id="3702-AT4G26290.1"/>
<keyword evidence="7" id="KW-1185">Reference proteome</keyword>
<evidence type="ECO:0000313" key="7">
    <source>
        <dbReference type="Proteomes" id="UP000006548"/>
    </source>
</evidence>
<dbReference type="EMBL" id="BT029390">
    <property type="protein sequence ID" value="ABK32204.1"/>
    <property type="molecule type" value="mRNA"/>
</dbReference>
<feature type="region of interest" description="Disordered" evidence="1">
    <location>
        <begin position="1"/>
        <end position="54"/>
    </location>
</feature>
<dbReference type="IntAct" id="Q9STQ5">
    <property type="interactions" value="3"/>
</dbReference>
<dbReference type="PIR" id="T06013">
    <property type="entry name" value="T06013"/>
</dbReference>
<protein>
    <submittedName>
        <fullName evidence="3">At4g26290</fullName>
    </submittedName>
</protein>
<reference evidence="7" key="8">
    <citation type="journal article" date="2017" name="Plant J.">
        <title>Araport11: a complete reannotation of the Arabidopsis thaliana reference genome.</title>
        <authorList>
            <person name="Cheng C.Y."/>
            <person name="Krishnakumar V."/>
            <person name="Chan A.P."/>
            <person name="Thibaud-Nissen F."/>
            <person name="Schobel S."/>
            <person name="Town C.D."/>
        </authorList>
    </citation>
    <scope>GENOME REANNOTATION</scope>
    <source>
        <strain evidence="7">cv. Columbia</strain>
    </source>
</reference>
<gene>
    <name evidence="2 4" type="ordered locus">At4g26290</name>
    <name evidence="5" type="ORF">T25K17.100</name>
    <name evidence="4" type="ORF">T25K17_100</name>
</gene>
<reference evidence="4" key="7">
    <citation type="submission" date="2016-05" db="EMBL/GenBank/DDBJ databases">
        <authorList>
            <person name="Krishnakumar V."/>
            <person name="Cheng C.-Y."/>
            <person name="Chan A.P."/>
            <person name="Schobel S."/>
            <person name="Kim M."/>
            <person name="Ferlanti E.S."/>
            <person name="Belyaeva I."/>
            <person name="Rosen B.D."/>
            <person name="Micklem G."/>
            <person name="Miller J.R."/>
            <person name="Vaughn M."/>
            <person name="Town C.D."/>
        </authorList>
    </citation>
    <scope>NUCLEOTIDE SEQUENCE</scope>
</reference>
<dbReference type="ExpressionAtlas" id="Q9STQ5">
    <property type="expression patterns" value="differential"/>
</dbReference>
<dbReference type="AlphaFoldDB" id="Q9STQ5"/>
<reference evidence="3" key="5">
    <citation type="submission" date="2006-11" db="EMBL/GenBank/DDBJ databases">
        <title>Arabidopsis ORF clones.</title>
        <authorList>
            <person name="Bautista V.R."/>
            <person name="Kim C.J."/>
            <person name="Chen H."/>
            <person name="Quinitio C."/>
            <person name="Ecker J.R."/>
        </authorList>
    </citation>
    <scope>NUCLEOTIDE SEQUENCE</scope>
</reference>
<reference evidence="5" key="2">
    <citation type="submission" date="1999-03" db="EMBL/GenBank/DDBJ databases">
        <authorList>
            <person name="EU Arabidopsis sequencing project"/>
        </authorList>
    </citation>
    <scope>NUCLEOTIDE SEQUENCE</scope>
</reference>
<feature type="compositionally biased region" description="Acidic residues" evidence="1">
    <location>
        <begin position="32"/>
        <end position="46"/>
    </location>
</feature>
<evidence type="ECO:0000256" key="1">
    <source>
        <dbReference type="SAM" id="MobiDB-lite"/>
    </source>
</evidence>
<reference evidence="5" key="3">
    <citation type="submission" date="1999-03" db="EMBL/GenBank/DDBJ databases">
        <authorList>
            <person name="Bevan M."/>
            <person name="Koetter P."/>
            <person name="Hempel S."/>
            <person name="Entian K.-D."/>
            <person name="Bancroft I."/>
            <person name="Mewes H.W."/>
            <person name="Mayer K.F.X."/>
            <person name="Schueller C."/>
        </authorList>
    </citation>
    <scope>NUCLEOTIDE SEQUENCE</scope>
</reference>
<evidence type="ECO:0000313" key="2">
    <source>
        <dbReference type="Araport" id="AT4G26290"/>
    </source>
</evidence>
<name>Q9STQ5_ARATH</name>
<dbReference type="GeneID" id="828735"/>
<reference evidence="6" key="4">
    <citation type="submission" date="2000-03" db="EMBL/GenBank/DDBJ databases">
        <authorList>
            <person name="Rose M."/>
            <person name="Hempel S."/>
            <person name="Entian K.-D."/>
            <person name="Mewes H.W."/>
            <person name="Lemcke K."/>
            <person name="Mayer K.F.X."/>
        </authorList>
    </citation>
    <scope>NUCLEOTIDE SEQUENCE</scope>
</reference>
<dbReference type="KEGG" id="ath:AT4G26290"/>
<dbReference type="TAIR" id="AT4G26290"/>
<reference evidence="4 7" key="1">
    <citation type="journal article" date="1999" name="Nature">
        <title>Sequence and analysis of chromosome 4 of the plant Arabidopsis thaliana.</title>
        <authorList>
            <consortium name="EU"/>
            <consortium name="CSHL and WU Arabidopsis Sequencing Project"/>
            <person name="Mayer K."/>
            <person name="Schuller C."/>
            <person name="Wambutt R."/>
            <person name="Murphy G."/>
            <person name="Volckaert G."/>
            <person name="Pohl T."/>
            <person name="Dusterhoft A."/>
            <person name="Stiekema W."/>
            <person name="Entian K.D."/>
            <person name="Terryn N."/>
            <person name="Harris B."/>
            <person name="Ansorge W."/>
            <person name="Brandt P."/>
            <person name="Grivell L."/>
            <person name="Rieger M."/>
            <person name="Weichselgartner M."/>
            <person name="de Simone V."/>
            <person name="Obermaier B."/>
            <person name="Mache R."/>
            <person name="Muller M."/>
            <person name="Kreis M."/>
            <person name="Delseny M."/>
            <person name="Puigdomenech P."/>
            <person name="Watson M."/>
            <person name="Schmidtheini T."/>
            <person name="Reichert B."/>
            <person name="Portatelle D."/>
            <person name="Perez-Alonso M."/>
            <person name="Boutry M."/>
            <person name="Bancroft I."/>
            <person name="Vos P."/>
            <person name="Hoheisel J."/>
            <person name="Zimmermann W."/>
            <person name="Wedler H."/>
            <person name="Ridley P."/>
            <person name="Langham S.A."/>
            <person name="McCullagh B."/>
            <person name="Bilham L."/>
            <person name="Robben J."/>
            <person name="Van der Schueren J."/>
            <person name="Grymonprez B."/>
            <person name="Chuang Y.J."/>
            <person name="Vandenbussche F."/>
            <person name="Braeken M."/>
            <person name="Weltjens I."/>
            <person name="Voet M."/>
            <person name="Bastiaens I."/>
            <person name="Aert R."/>
            <person name="Defoor E."/>
            <person name="Weitzenegger T."/>
            <person name="Bothe G."/>
            <person name="Ramsperger U."/>
            <person name="Hilbert H."/>
            <person name="Braun M."/>
            <person name="Holzer E."/>
            <person name="Brandt A."/>
            <person name="Peters S."/>
            <person name="van Staveren M."/>
            <person name="Dirske W."/>
            <person name="Mooijman P."/>
            <person name="Klein Lankhorst R."/>
            <person name="Rose M."/>
            <person name="Hauf J."/>
            <person name="Kotter P."/>
            <person name="Berneiser S."/>
            <person name="Hempel S."/>
            <person name="Feldpausch M."/>
            <person name="Lamberth S."/>
            <person name="Van den Daele H."/>
            <person name="De Keyser A."/>
            <person name="Buysshaert C."/>
            <person name="Gielen J."/>
            <person name="Villarroel R."/>
            <person name="De Clercq R."/>
            <person name="Van Montagu M."/>
            <person name="Rogers J."/>
            <person name="Cronin A."/>
            <person name="Quail M."/>
            <person name="Bray-Allen S."/>
            <person name="Clark L."/>
            <person name="Doggett J."/>
            <person name="Hall S."/>
            <person name="Kay M."/>
            <person name="Lennard N."/>
            <person name="McLay K."/>
            <person name="Mayes R."/>
            <person name="Pettett A."/>
            <person name="Rajandream M.A."/>
            <person name="Lyne M."/>
            <person name="Benes V."/>
            <person name="Rechmann S."/>
            <person name="Borkova D."/>
            <person name="Blocker H."/>
            <person name="Scharfe M."/>
            <person name="Grimm M."/>
            <person name="Lohnert T.H."/>
            <person name="Dose S."/>
            <person name="de Haan M."/>
            <person name="Maarse A."/>
            <person name="Schafer M."/>
            <person name="Muller-Auer S."/>
            <person name="Gabel C."/>
            <person name="Fuchs M."/>
            <person name="Fartmann B."/>
            <person name="Granderath K."/>
            <person name="Dauner D."/>
            <person name="Herzl A."/>
            <person name="Neumann S."/>
            <person name="Argiriou A."/>
            <person name="Vitale D."/>
            <person name="Liguori R."/>
            <person name="Piravandi E."/>
            <person name="Massenet O."/>
            <person name="Quigley F."/>
            <person name="Clabauld G."/>
            <person name="Mundlein A."/>
            <person name="Felber R."/>
            <person name="Schnabl S."/>
            <person name="Hiller R."/>
            <person name="Schmidt W."/>
            <person name="Lecharny A."/>
            <person name="Aubourg S."/>
            <person name="Chefdor F."/>
            <person name="Cooke R."/>
            <person name="Berger C."/>
            <person name="Montfort A."/>
            <person name="Casacuberta E."/>
            <person name="Gibbons T."/>
            <person name="Weber N."/>
            <person name="Vandenbol M."/>
            <person name="Bargues M."/>
            <person name="Terol J."/>
            <person name="Torres A."/>
            <person name="Perez-Perez A."/>
            <person name="Purnelle B."/>
            <person name="Bent E."/>
            <person name="Johnson S."/>
            <person name="Tacon D."/>
            <person name="Jesse T."/>
            <person name="Heijnen L."/>
            <person name="Schwarz S."/>
            <person name="Scholler P."/>
            <person name="Heber S."/>
            <person name="Francs P."/>
            <person name="Bielke C."/>
            <person name="Frishman D."/>
            <person name="Haase D."/>
            <person name="Lemcke K."/>
            <person name="Mewes H.W."/>
            <person name="Stocker S."/>
            <person name="Zaccaria P."/>
            <person name="Bevan M."/>
            <person name="Wilson R.K."/>
            <person name="de la Bastide M."/>
            <person name="Habermann K."/>
            <person name="Parnell L."/>
            <person name="Dedhia N."/>
            <person name="Gnoj L."/>
            <person name="Schutz K."/>
            <person name="Huang E."/>
            <person name="Spiegel L."/>
            <person name="Sehkon M."/>
            <person name="Murray J."/>
            <person name="Sheet P."/>
            <person name="Cordes M."/>
            <person name="Abu-Threideh J."/>
            <person name="Stoneking T."/>
            <person name="Kalicki J."/>
            <person name="Graves T."/>
            <person name="Harmon G."/>
            <person name="Edwards J."/>
            <person name="Latreille P."/>
            <person name="Courtney L."/>
            <person name="Cloud J."/>
            <person name="Abbott A."/>
            <person name="Scott K."/>
            <person name="Johnson D."/>
            <person name="Minx P."/>
            <person name="Bentley D."/>
            <person name="Fulton B."/>
            <person name="Miller N."/>
            <person name="Greco T."/>
            <person name="Kemp K."/>
            <person name="Kramer J."/>
            <person name="Fulton L."/>
            <person name="Mardis E."/>
            <person name="Dante M."/>
            <person name="Pepin K."/>
            <person name="Hillier L."/>
            <person name="Nelson J."/>
            <person name="Spieth J."/>
            <person name="Ryan E."/>
            <person name="Andrews S."/>
            <person name="Geisel C."/>
            <person name="Layman D."/>
            <person name="Du H."/>
            <person name="Ali J."/>
            <person name="Berghoff A."/>
            <person name="Jones K."/>
            <person name="Drone K."/>
            <person name="Cotton M."/>
            <person name="Joshu C."/>
            <person name="Antonoiu B."/>
            <person name="Zidanic M."/>
            <person name="Strong C."/>
            <person name="Sun H."/>
            <person name="Lamar B."/>
            <person name="Yordan C."/>
            <person name="Ma P."/>
            <person name="Zhong J."/>
            <person name="Preston R."/>
            <person name="Vil D."/>
            <person name="Shekher M."/>
            <person name="Matero A."/>
            <person name="Shah R."/>
            <person name="Swaby I.K."/>
            <person name="O'Shaughnessy A."/>
            <person name="Rodriguez M."/>
            <person name="Hoffmann J."/>
            <person name="Till S."/>
            <person name="Granat S."/>
            <person name="Shohdy N."/>
            <person name="Hasegawa A."/>
            <person name="Hameed A."/>
            <person name="Lodhi M."/>
            <person name="Johnson A."/>
            <person name="Chen E."/>
            <person name="Marra M."/>
            <person name="Martienssen R."/>
            <person name="McCombie W.R."/>
        </authorList>
    </citation>
    <scope>NUCLEOTIDE SEQUENCE [LARGE SCALE GENOMIC DNA]</scope>
    <source>
        <strain evidence="7">cv. Columbia</strain>
    </source>
</reference>
<dbReference type="EMBL" id="AL161564">
    <property type="protein sequence ID" value="CAB79484.1"/>
    <property type="molecule type" value="Genomic_DNA"/>
</dbReference>
<proteinExistence type="evidence at transcript level"/>
<sequence length="75" mass="8649">MRSERSSKGPFEEEEEEEEEEEASSVKSDEHIEIEDEDETFAEDPETPITPSSSFVVEIRLPSRMFISSSFVNYV</sequence>
<evidence type="ECO:0000313" key="4">
    <source>
        <dbReference type="EMBL" id="AEE85181.1"/>
    </source>
</evidence>
<evidence type="ECO:0000313" key="6">
    <source>
        <dbReference type="EMBL" id="CAB79484.1"/>
    </source>
</evidence>
<reference evidence="4" key="6">
    <citation type="submission" date="2011-02" db="EMBL/GenBank/DDBJ databases">
        <authorList>
            <consortium name="TAIR"/>
            <person name="Swarbreck D."/>
            <person name="Lamesch P."/>
            <person name="Wilks C."/>
            <person name="Huala E."/>
        </authorList>
    </citation>
    <scope>NUCLEOTIDE SEQUENCE</scope>
</reference>
<feature type="compositionally biased region" description="Basic and acidic residues" evidence="1">
    <location>
        <begin position="1"/>
        <end position="11"/>
    </location>
</feature>
<dbReference type="EMBL" id="AL049171">
    <property type="protein sequence ID" value="CAB38958.1"/>
    <property type="molecule type" value="Genomic_DNA"/>
</dbReference>
<evidence type="ECO:0000313" key="5">
    <source>
        <dbReference type="EMBL" id="CAB38958.1"/>
    </source>
</evidence>
<dbReference type="EMBL" id="CP002687">
    <property type="protein sequence ID" value="AEE85181.1"/>
    <property type="molecule type" value="Genomic_DNA"/>
</dbReference>
<dbReference type="Proteomes" id="UP000006548">
    <property type="component" value="Chromosome 4"/>
</dbReference>
<organism evidence="5">
    <name type="scientific">Arabidopsis thaliana</name>
    <name type="common">Mouse-ear cress</name>
    <dbReference type="NCBI Taxonomy" id="3702"/>
    <lineage>
        <taxon>Eukaryota</taxon>
        <taxon>Viridiplantae</taxon>
        <taxon>Streptophyta</taxon>
        <taxon>Embryophyta</taxon>
        <taxon>Tracheophyta</taxon>
        <taxon>Spermatophyta</taxon>
        <taxon>Magnoliopsida</taxon>
        <taxon>eudicotyledons</taxon>
        <taxon>Gunneridae</taxon>
        <taxon>Pentapetalae</taxon>
        <taxon>rosids</taxon>
        <taxon>malvids</taxon>
        <taxon>Brassicales</taxon>
        <taxon>Brassicaceae</taxon>
        <taxon>Camelineae</taxon>
        <taxon>Arabidopsis</taxon>
    </lineage>
</organism>
<dbReference type="HOGENOM" id="CLU_2674477_0_0_1"/>
<dbReference type="Araport" id="AT4G26290"/>
<evidence type="ECO:0000313" key="3">
    <source>
        <dbReference type="EMBL" id="ABK32204.1"/>
    </source>
</evidence>
<accession>Q9STQ5</accession>
<feature type="compositionally biased region" description="Acidic residues" evidence="1">
    <location>
        <begin position="12"/>
        <end position="23"/>
    </location>
</feature>